<dbReference type="PANTHER" id="PTHR33099">
    <property type="entry name" value="FE2OG DIOXYGENASE DOMAIN-CONTAINING PROTEIN"/>
    <property type="match status" value="1"/>
</dbReference>
<gene>
    <name evidence="3" type="ORF">GFSPODELE1_LOCUS7210</name>
</gene>
<evidence type="ECO:0000259" key="2">
    <source>
        <dbReference type="Pfam" id="PF13640"/>
    </source>
</evidence>
<name>A0ABP1DMT4_9APHY</name>
<dbReference type="PANTHER" id="PTHR33099:SF7">
    <property type="entry name" value="MYND-TYPE DOMAIN-CONTAINING PROTEIN"/>
    <property type="match status" value="1"/>
</dbReference>
<feature type="chain" id="PRO_5045709630" description="Prolyl 4-hydroxylase alpha subunit Fe(2+) 2OG dioxygenase domain-containing protein" evidence="1">
    <location>
        <begin position="20"/>
        <end position="468"/>
    </location>
</feature>
<organism evidence="3 4">
    <name type="scientific">Somion occarium</name>
    <dbReference type="NCBI Taxonomy" id="3059160"/>
    <lineage>
        <taxon>Eukaryota</taxon>
        <taxon>Fungi</taxon>
        <taxon>Dikarya</taxon>
        <taxon>Basidiomycota</taxon>
        <taxon>Agaricomycotina</taxon>
        <taxon>Agaricomycetes</taxon>
        <taxon>Polyporales</taxon>
        <taxon>Cerrenaceae</taxon>
        <taxon>Somion</taxon>
    </lineage>
</organism>
<proteinExistence type="predicted"/>
<feature type="signal peptide" evidence="1">
    <location>
        <begin position="1"/>
        <end position="19"/>
    </location>
</feature>
<accession>A0ABP1DMT4</accession>
<keyword evidence="4" id="KW-1185">Reference proteome</keyword>
<feature type="domain" description="Prolyl 4-hydroxylase alpha subunit Fe(2+) 2OG dioxygenase" evidence="2">
    <location>
        <begin position="171"/>
        <end position="261"/>
    </location>
</feature>
<dbReference type="InterPro" id="IPR044862">
    <property type="entry name" value="Pro_4_hyd_alph_FE2OG_OXY"/>
</dbReference>
<evidence type="ECO:0000313" key="3">
    <source>
        <dbReference type="EMBL" id="CAL1709141.1"/>
    </source>
</evidence>
<evidence type="ECO:0000256" key="1">
    <source>
        <dbReference type="SAM" id="SignalP"/>
    </source>
</evidence>
<dbReference type="Gene3D" id="2.60.120.620">
    <property type="entry name" value="q2cbj1_9rhob like domain"/>
    <property type="match status" value="1"/>
</dbReference>
<dbReference type="EMBL" id="OZ037948">
    <property type="protein sequence ID" value="CAL1709141.1"/>
    <property type="molecule type" value="Genomic_DNA"/>
</dbReference>
<sequence length="468" mass="52370">MARCCLVLRPLACLSVCLMEPTECWTQLQVNILLKFRLAEACASESVPTIEQLESIKAAFVNKPPYCSGTLRLPPDCYVLYFGKEKISHRLDFANVDDEILKKLAETCDVATFGLNKKDVLDESYRKAGKLDSKFFAPKLDFDSSGLREIIRDDLLEGPKAKENIRAELYKLNVYGPGSFFKPHKDTPRSKNMFGSLVLIYPTIHEGGSLIIRDGDSEWCFDSARAVNDTKEPEIGYVIFYSDVEHEVAEVISGYRVTITYILYFEPPMAATTHTGLAVHGTKLRGAFRGLLADPAFLPNGGHLGFGLHRGYALDLENRSLDYVVDCLKGSDATLLQVCRDLGLLLKFYVVFDDEGSVTICDKLPSMENDDVEVSVAYHLRKYYGGKIIERDADDDSYRGRSDNEDGNSVDMKVYWVNEVTKHTQVKDSYIAYGNESFLAFVYGYGCVIVDVGPYGSRNSDEEDNSAT</sequence>
<reference evidence="4" key="1">
    <citation type="submission" date="2024-04" db="EMBL/GenBank/DDBJ databases">
        <authorList>
            <person name="Shaw F."/>
            <person name="Minotto A."/>
        </authorList>
    </citation>
    <scope>NUCLEOTIDE SEQUENCE [LARGE SCALE GENOMIC DNA]</scope>
</reference>
<dbReference type="Pfam" id="PF13640">
    <property type="entry name" value="2OG-FeII_Oxy_3"/>
    <property type="match status" value="1"/>
</dbReference>
<protein>
    <recommendedName>
        <fullName evidence="2">Prolyl 4-hydroxylase alpha subunit Fe(2+) 2OG dioxygenase domain-containing protein</fullName>
    </recommendedName>
</protein>
<evidence type="ECO:0000313" key="4">
    <source>
        <dbReference type="Proteomes" id="UP001497453"/>
    </source>
</evidence>
<keyword evidence="1" id="KW-0732">Signal</keyword>
<dbReference type="Proteomes" id="UP001497453">
    <property type="component" value="Chromosome 5"/>
</dbReference>